<evidence type="ECO:0000313" key="3">
    <source>
        <dbReference type="Proteomes" id="UP000509302"/>
    </source>
</evidence>
<dbReference type="Proteomes" id="UP000509302">
    <property type="component" value="Chromosome"/>
</dbReference>
<dbReference type="SUPFAM" id="SSF55816">
    <property type="entry name" value="5'-nucleotidase (syn. UDP-sugar hydrolase), C-terminal domain"/>
    <property type="match status" value="1"/>
</dbReference>
<proteinExistence type="predicted"/>
<dbReference type="InterPro" id="IPR006179">
    <property type="entry name" value="5_nucleotidase/apyrase"/>
</dbReference>
<reference evidence="2 3" key="1">
    <citation type="journal article" date="2006" name="Int. J. Syst. Evol. Microbiol.">
        <title>Costertonia aggregata gen. nov., sp. nov., a mesophilic marine bacterium of the family Flavobacteriaceae, isolated from a mature biofilm.</title>
        <authorList>
            <person name="Kwon K.K."/>
            <person name="Lee Y.K."/>
            <person name="Lee H.K."/>
        </authorList>
    </citation>
    <scope>NUCLEOTIDE SEQUENCE [LARGE SCALE GENOMIC DNA]</scope>
    <source>
        <strain evidence="2 3">KCCM 42265</strain>
    </source>
</reference>
<dbReference type="GO" id="GO:0030288">
    <property type="term" value="C:outer membrane-bounded periplasmic space"/>
    <property type="evidence" value="ECO:0007669"/>
    <property type="project" value="TreeGrafter"/>
</dbReference>
<feature type="domain" description="5'-Nucleotidase C-terminal" evidence="1">
    <location>
        <begin position="81"/>
        <end position="215"/>
    </location>
</feature>
<dbReference type="PANTHER" id="PTHR11575:SF24">
    <property type="entry name" value="5'-NUCLEOTIDASE"/>
    <property type="match status" value="1"/>
</dbReference>
<keyword evidence="3" id="KW-1185">Reference proteome</keyword>
<dbReference type="InterPro" id="IPR008334">
    <property type="entry name" value="5'-Nucleotdase_C"/>
</dbReference>
<gene>
    <name evidence="2" type="ORF">HYG79_00295</name>
</gene>
<name>A0A7H9AKI4_9FLAO</name>
<dbReference type="PRINTS" id="PR01607">
    <property type="entry name" value="APYRASEFAMLY"/>
</dbReference>
<evidence type="ECO:0000259" key="1">
    <source>
        <dbReference type="Pfam" id="PF02872"/>
    </source>
</evidence>
<organism evidence="2 3">
    <name type="scientific">Costertonia aggregata</name>
    <dbReference type="NCBI Taxonomy" id="343403"/>
    <lineage>
        <taxon>Bacteria</taxon>
        <taxon>Pseudomonadati</taxon>
        <taxon>Bacteroidota</taxon>
        <taxon>Flavobacteriia</taxon>
        <taxon>Flavobacteriales</taxon>
        <taxon>Flavobacteriaceae</taxon>
        <taxon>Costertonia</taxon>
    </lineage>
</organism>
<dbReference type="KEGG" id="cagg:HYG79_00295"/>
<evidence type="ECO:0000313" key="2">
    <source>
        <dbReference type="EMBL" id="QLG43853.1"/>
    </source>
</evidence>
<dbReference type="GO" id="GO:0016787">
    <property type="term" value="F:hydrolase activity"/>
    <property type="evidence" value="ECO:0007669"/>
    <property type="project" value="InterPro"/>
</dbReference>
<dbReference type="PROSITE" id="PS51257">
    <property type="entry name" value="PROKAR_LIPOPROTEIN"/>
    <property type="match status" value="1"/>
</dbReference>
<dbReference type="RefSeq" id="WP_179240190.1">
    <property type="nucleotide sequence ID" value="NZ_CP058595.1"/>
</dbReference>
<dbReference type="InterPro" id="IPR036907">
    <property type="entry name" value="5'-Nucleotdase_C_sf"/>
</dbReference>
<dbReference type="Gene3D" id="3.90.780.10">
    <property type="entry name" value="5'-Nucleotidase, C-terminal domain"/>
    <property type="match status" value="1"/>
</dbReference>
<dbReference type="EMBL" id="CP058595">
    <property type="protein sequence ID" value="QLG43853.1"/>
    <property type="molecule type" value="Genomic_DNA"/>
</dbReference>
<protein>
    <submittedName>
        <fullName evidence="2">5'-nucleotidase C-terminal domain-containing protein</fullName>
    </submittedName>
</protein>
<dbReference type="PANTHER" id="PTHR11575">
    <property type="entry name" value="5'-NUCLEOTIDASE-RELATED"/>
    <property type="match status" value="1"/>
</dbReference>
<dbReference type="AlphaFoldDB" id="A0A7H9AKI4"/>
<dbReference type="Pfam" id="PF02872">
    <property type="entry name" value="5_nucleotid_C"/>
    <property type="match status" value="1"/>
</dbReference>
<dbReference type="GO" id="GO:0009166">
    <property type="term" value="P:nucleotide catabolic process"/>
    <property type="evidence" value="ECO:0007669"/>
    <property type="project" value="InterPro"/>
</dbReference>
<sequence length="254" mass="28425">MILKTQHFVIFITLILGLSCNRKEQRLSSIRAEQIAIKDSLPETDTILEFITPYKKRIDYILDSTLAFAAKTISKDDGLLNTTAGNLLADIVLSEANPIFKTRTGKNIDFVLLNHGGIRSIISKGHVSARTAYEIMPFENTVVVVELTGKSVRELTSFLIQSGRPHPIAGIQILLDKNNGLESITIQGEPFDENRNYYVATSNYLVTGGDDMGFFAEKVSVVETDYLIRNTIIDYFKKVDTIAPTVDDRFMKLK</sequence>
<accession>A0A7H9AKI4</accession>